<keyword evidence="1" id="KW-0732">Signal</keyword>
<sequence>MRLHSFALVVSAVIRAHQTISLTPCESTMTVLDPPASIHSSGGCHDGVPAKWLLKPDDPVTHEERIWLLAEAEIESAVTELVRNVHEQIPDL</sequence>
<protein>
    <submittedName>
        <fullName evidence="2">RxLR effector candidate protein</fullName>
    </submittedName>
</protein>
<name>A0A090BFQ3_HYAAE</name>
<organism evidence="2">
    <name type="scientific">Hyaloperonospora arabidopsidis (strain Emoy2)</name>
    <name type="common">Downy mildew agent</name>
    <name type="synonym">Peronospora arabidopsidis</name>
    <dbReference type="NCBI Taxonomy" id="559515"/>
    <lineage>
        <taxon>Eukaryota</taxon>
        <taxon>Sar</taxon>
        <taxon>Stramenopiles</taxon>
        <taxon>Oomycota</taxon>
        <taxon>Peronosporomycetes</taxon>
        <taxon>Peronosporales</taxon>
        <taxon>Peronosporaceae</taxon>
        <taxon>Hyaloperonospora</taxon>
    </lineage>
</organism>
<proteinExistence type="evidence at transcript level"/>
<reference evidence="2" key="1">
    <citation type="journal article" date="2014" name="PLoS Pathog.">
        <title>Expression profiling during Arabidopsis/downy mildew interaction reveals a highly-expressed effector that attenuates responses to salicylic acid.</title>
        <authorList>
            <person name="Asai S."/>
            <person name="Rallapalli G."/>
            <person name="Piquerez S.J.M."/>
            <person name="Caillaud M.C."/>
            <person name="Furzer O.J."/>
            <person name="Ishaque N."/>
            <person name="Wirthmueller L."/>
            <person name="Fabro G."/>
            <person name="Shirasu K."/>
            <person name="Jones J.D.G."/>
        </authorList>
    </citation>
    <scope>NUCLEOTIDE SEQUENCE</scope>
    <source>
        <strain evidence="2">Emoy2</strain>
    </source>
</reference>
<evidence type="ECO:0000313" key="2">
    <source>
        <dbReference type="EMBL" id="BAP69090.1"/>
    </source>
</evidence>
<feature type="signal peptide" evidence="1">
    <location>
        <begin position="1"/>
        <end position="21"/>
    </location>
</feature>
<dbReference type="EMBL" id="AB922514">
    <property type="protein sequence ID" value="BAP69090.1"/>
    <property type="molecule type" value="mRNA"/>
</dbReference>
<accession>A0A090BFQ3</accession>
<evidence type="ECO:0000256" key="1">
    <source>
        <dbReference type="SAM" id="SignalP"/>
    </source>
</evidence>
<gene>
    <name evidence="2" type="primary">HaRxLL428</name>
</gene>
<feature type="non-terminal residue" evidence="2">
    <location>
        <position position="92"/>
    </location>
</feature>
<dbReference type="AlphaFoldDB" id="A0A090BFQ3"/>
<feature type="chain" id="PRO_5001853268" evidence="1">
    <location>
        <begin position="22"/>
        <end position="92"/>
    </location>
</feature>